<dbReference type="InterPro" id="IPR014729">
    <property type="entry name" value="Rossmann-like_a/b/a_fold"/>
</dbReference>
<keyword evidence="5" id="KW-0067">ATP-binding</keyword>
<evidence type="ECO:0000313" key="9">
    <source>
        <dbReference type="Proteomes" id="UP000318582"/>
    </source>
</evidence>
<keyword evidence="9" id="KW-1185">Reference proteome</keyword>
<dbReference type="InterPro" id="IPR012094">
    <property type="entry name" value="tRNA_Ile_lys_synt"/>
</dbReference>
<dbReference type="GO" id="GO:0008033">
    <property type="term" value="P:tRNA processing"/>
    <property type="evidence" value="ECO:0007669"/>
    <property type="project" value="UniProtKB-KW"/>
</dbReference>
<dbReference type="CDD" id="cd01992">
    <property type="entry name" value="TilS_N"/>
    <property type="match status" value="1"/>
</dbReference>
<proteinExistence type="predicted"/>
<evidence type="ECO:0000313" key="8">
    <source>
        <dbReference type="EMBL" id="TPX62293.1"/>
    </source>
</evidence>
<name>A0A507EDS9_9FUNG</name>
<keyword evidence="4" id="KW-0547">Nucleotide-binding</keyword>
<evidence type="ECO:0000256" key="1">
    <source>
        <dbReference type="ARBA" id="ARBA00013267"/>
    </source>
</evidence>
<dbReference type="Proteomes" id="UP000318582">
    <property type="component" value="Unassembled WGS sequence"/>
</dbReference>
<dbReference type="Gene3D" id="3.40.50.620">
    <property type="entry name" value="HUPs"/>
    <property type="match status" value="1"/>
</dbReference>
<dbReference type="GO" id="GO:0032267">
    <property type="term" value="F:tRNA(Ile)-lysidine synthase activity"/>
    <property type="evidence" value="ECO:0007669"/>
    <property type="project" value="UniProtKB-EC"/>
</dbReference>
<keyword evidence="2" id="KW-0436">Ligase</keyword>
<dbReference type="AlphaFoldDB" id="A0A507EDS9"/>
<dbReference type="EMBL" id="QEAQ01000003">
    <property type="protein sequence ID" value="TPX62293.1"/>
    <property type="molecule type" value="Genomic_DNA"/>
</dbReference>
<evidence type="ECO:0000256" key="3">
    <source>
        <dbReference type="ARBA" id="ARBA00022694"/>
    </source>
</evidence>
<evidence type="ECO:0000256" key="4">
    <source>
        <dbReference type="ARBA" id="ARBA00022741"/>
    </source>
</evidence>
<evidence type="ECO:0000256" key="6">
    <source>
        <dbReference type="ARBA" id="ARBA00048539"/>
    </source>
</evidence>
<gene>
    <name evidence="8" type="ORF">PhCBS80983_g00537</name>
</gene>
<sequence>MSHDVTRTENRRSGYATFLSMSKCCVWLESGIFDLHYKRMGILTKGPIKPAEFAAVLKRLGLHDGGILGVGVSGEAKSLASLLLLKHALGKEKIVAFTVDHKLKDGSTVEAGEVQMKVARLGIEHHIIPVDWNETGSGFLGDTKDPPMAKKTRVAYWKAGAAARVRRYNMLARACKQHGISSLVVGHSLDDQVRVGLSRLNRSSGIEGLAAMRMAYPEVPYSSSPAAKHIRLLRPMLCFNQARLEDTCREYDSLPHDGPSNKLLFLSTDSTGHRIEGDTLVHKEKGTSIPLESYTRFLEHMEEHRLAFQGKVQPLLRDFTLRDPPTGTCFLQVRADRRRLREHWINKPYLADRVMNHVVSWASTTHEQAPWAIAANFRQQVLNYFTRSGSPEPVTGGSVILCKPRTNATGAFIWIAGRSPMNGLEMANTPITMQIGDRALWDGRFFIALNKPSIGDADGTFHGIKPENLKFVVRAFTGADHQSILDRMRTGPQTEWNDQVRSAVDNYWSKMPPLVRMTIPCVALLQDNGDRTYVISVPSLSVNLEPLLVDVQFSFANHTVADEQRSEVGFRMISN</sequence>
<dbReference type="PANTHER" id="PTHR43033">
    <property type="entry name" value="TRNA(ILE)-LYSIDINE SYNTHASE-RELATED"/>
    <property type="match status" value="1"/>
</dbReference>
<feature type="domain" description="tRNA(Ile)-lysidine/2-thiocytidine synthase N-terminal" evidence="7">
    <location>
        <begin position="70"/>
        <end position="262"/>
    </location>
</feature>
<reference evidence="8 9" key="1">
    <citation type="journal article" date="2019" name="Sci. Rep.">
        <title>Comparative genomics of chytrid fungi reveal insights into the obligate biotrophic and pathogenic lifestyle of Synchytrium endobioticum.</title>
        <authorList>
            <person name="van de Vossenberg B.T.L.H."/>
            <person name="Warris S."/>
            <person name="Nguyen H.D.T."/>
            <person name="van Gent-Pelzer M.P.E."/>
            <person name="Joly D.L."/>
            <person name="van de Geest H.C."/>
            <person name="Bonants P.J.M."/>
            <person name="Smith D.S."/>
            <person name="Levesque C.A."/>
            <person name="van der Lee T.A.J."/>
        </authorList>
    </citation>
    <scope>NUCLEOTIDE SEQUENCE [LARGE SCALE GENOMIC DNA]</scope>
    <source>
        <strain evidence="8 9">CBS 809.83</strain>
    </source>
</reference>
<organism evidence="8 9">
    <name type="scientific">Powellomyces hirtus</name>
    <dbReference type="NCBI Taxonomy" id="109895"/>
    <lineage>
        <taxon>Eukaryota</taxon>
        <taxon>Fungi</taxon>
        <taxon>Fungi incertae sedis</taxon>
        <taxon>Chytridiomycota</taxon>
        <taxon>Chytridiomycota incertae sedis</taxon>
        <taxon>Chytridiomycetes</taxon>
        <taxon>Spizellomycetales</taxon>
        <taxon>Powellomycetaceae</taxon>
        <taxon>Powellomyces</taxon>
    </lineage>
</organism>
<dbReference type="SUPFAM" id="SSF52402">
    <property type="entry name" value="Adenine nucleotide alpha hydrolases-like"/>
    <property type="match status" value="1"/>
</dbReference>
<protein>
    <recommendedName>
        <fullName evidence="1">tRNA(Ile)-lysidine synthetase</fullName>
        <ecNumber evidence="1">6.3.4.19</ecNumber>
    </recommendedName>
</protein>
<dbReference type="GO" id="GO:0005524">
    <property type="term" value="F:ATP binding"/>
    <property type="evidence" value="ECO:0007669"/>
    <property type="project" value="UniProtKB-KW"/>
</dbReference>
<accession>A0A507EDS9</accession>
<dbReference type="Pfam" id="PF01171">
    <property type="entry name" value="ATP_bind_3"/>
    <property type="match status" value="1"/>
</dbReference>
<evidence type="ECO:0000256" key="5">
    <source>
        <dbReference type="ARBA" id="ARBA00022840"/>
    </source>
</evidence>
<comment type="catalytic activity">
    <reaction evidence="6">
        <text>cytidine(34) in tRNA(Ile2) + L-lysine + ATP = lysidine(34) in tRNA(Ile2) + AMP + diphosphate + H(+)</text>
        <dbReference type="Rhea" id="RHEA:43744"/>
        <dbReference type="Rhea" id="RHEA-COMP:10625"/>
        <dbReference type="Rhea" id="RHEA-COMP:10670"/>
        <dbReference type="ChEBI" id="CHEBI:15378"/>
        <dbReference type="ChEBI" id="CHEBI:30616"/>
        <dbReference type="ChEBI" id="CHEBI:32551"/>
        <dbReference type="ChEBI" id="CHEBI:33019"/>
        <dbReference type="ChEBI" id="CHEBI:82748"/>
        <dbReference type="ChEBI" id="CHEBI:83665"/>
        <dbReference type="ChEBI" id="CHEBI:456215"/>
        <dbReference type="EC" id="6.3.4.19"/>
    </reaction>
</comment>
<comment type="caution">
    <text evidence="8">The sequence shown here is derived from an EMBL/GenBank/DDBJ whole genome shotgun (WGS) entry which is preliminary data.</text>
</comment>
<dbReference type="InterPro" id="IPR011063">
    <property type="entry name" value="TilS/TtcA_N"/>
</dbReference>
<keyword evidence="3" id="KW-0819">tRNA processing</keyword>
<dbReference type="STRING" id="109895.A0A507EDS9"/>
<evidence type="ECO:0000256" key="2">
    <source>
        <dbReference type="ARBA" id="ARBA00022598"/>
    </source>
</evidence>
<evidence type="ECO:0000259" key="7">
    <source>
        <dbReference type="Pfam" id="PF01171"/>
    </source>
</evidence>
<dbReference type="InterPro" id="IPR012795">
    <property type="entry name" value="tRNA_Ile_lys_synt_N"/>
</dbReference>
<dbReference type="EC" id="6.3.4.19" evidence="1"/>
<dbReference type="PANTHER" id="PTHR43033:SF1">
    <property type="entry name" value="TRNA(ILE)-LYSIDINE SYNTHASE-RELATED"/>
    <property type="match status" value="1"/>
</dbReference>